<dbReference type="Pfam" id="PF09571">
    <property type="entry name" value="RE_XcyI"/>
    <property type="match status" value="1"/>
</dbReference>
<dbReference type="GO" id="GO:0003677">
    <property type="term" value="F:DNA binding"/>
    <property type="evidence" value="ECO:0007669"/>
    <property type="project" value="InterPro"/>
</dbReference>
<protein>
    <recommendedName>
        <fullName evidence="3">XcyI family restriction endonuclease</fullName>
    </recommendedName>
</protein>
<dbReference type="EMBL" id="PGTK01000002">
    <property type="protein sequence ID" value="PJF31923.1"/>
    <property type="molecule type" value="Genomic_DNA"/>
</dbReference>
<dbReference type="GO" id="GO:0000287">
    <property type="term" value="F:magnesium ion binding"/>
    <property type="evidence" value="ECO:0007669"/>
    <property type="project" value="InterPro"/>
</dbReference>
<dbReference type="AlphaFoldDB" id="A0A2M8P302"/>
<dbReference type="Proteomes" id="UP000228921">
    <property type="component" value="Unassembled WGS sequence"/>
</dbReference>
<sequence>MKRQRKVDSAAWTLDQISRSIFFHRKLHEWRLLEVAEALESVRGETLNWDDLNISKQAWEKVIHRGIKPVFVFAHPAVLQGIAGAVSYYRMLAMVSQKSMKRIGFDLDAYERGRQLDDSEKALKVSQHLNQIISALVEVDTQLSPREFDLWRSMAAGAQAQGAWQNNKGDNVELAVREALLQRLIARGLLAGSIASDQRFELIDGRSLLFSDEPDVAIYKDGVPQTAIEIKGRIDRAGTLERIGAALKSLQRTRREHPQVVTILILHEASITERTHIDLQLSAAVVDHVFNLQDVLEEARRQRFFEILGI</sequence>
<reference evidence="1 2" key="1">
    <citation type="submission" date="2017-11" db="EMBL/GenBank/DDBJ databases">
        <title>Evolution of Phototrophy in the Chloroflexi Phylum Driven by Horizontal Gene Transfer.</title>
        <authorList>
            <person name="Ward L.M."/>
            <person name="Hemp J."/>
            <person name="Shih P.M."/>
            <person name="Mcglynn S.E."/>
            <person name="Fischer W."/>
        </authorList>
    </citation>
    <scope>NUCLEOTIDE SEQUENCE [LARGE SCALE GENOMIC DNA]</scope>
    <source>
        <strain evidence="1">CP2_2F</strain>
    </source>
</reference>
<evidence type="ECO:0000313" key="2">
    <source>
        <dbReference type="Proteomes" id="UP000228921"/>
    </source>
</evidence>
<dbReference type="GO" id="GO:0009036">
    <property type="term" value="F:type II site-specific deoxyribonuclease activity"/>
    <property type="evidence" value="ECO:0007669"/>
    <property type="project" value="InterPro"/>
</dbReference>
<accession>A0A2M8P302</accession>
<comment type="caution">
    <text evidence="1">The sequence shown here is derived from an EMBL/GenBank/DDBJ whole genome shotgun (WGS) entry which is preliminary data.</text>
</comment>
<dbReference type="GO" id="GO:0009307">
    <property type="term" value="P:DNA restriction-modification system"/>
    <property type="evidence" value="ECO:0007669"/>
    <property type="project" value="InterPro"/>
</dbReference>
<proteinExistence type="predicted"/>
<evidence type="ECO:0000313" key="1">
    <source>
        <dbReference type="EMBL" id="PJF31923.1"/>
    </source>
</evidence>
<organism evidence="1 2">
    <name type="scientific">Candidatus Thermofonsia Clade 1 bacterium</name>
    <dbReference type="NCBI Taxonomy" id="2364210"/>
    <lineage>
        <taxon>Bacteria</taxon>
        <taxon>Bacillati</taxon>
        <taxon>Chloroflexota</taxon>
        <taxon>Candidatus Thermofontia</taxon>
        <taxon>Candidatus Thermofonsia Clade 1</taxon>
    </lineage>
</organism>
<name>A0A2M8P302_9CHLR</name>
<dbReference type="InterPro" id="IPR019071">
    <property type="entry name" value="Restrct_endonuc_II_XcyI"/>
</dbReference>
<evidence type="ECO:0008006" key="3">
    <source>
        <dbReference type="Google" id="ProtNLM"/>
    </source>
</evidence>
<gene>
    <name evidence="1" type="ORF">CUN51_02990</name>
</gene>